<feature type="region of interest" description="Disordered" evidence="1">
    <location>
        <begin position="44"/>
        <end position="66"/>
    </location>
</feature>
<comment type="caution">
    <text evidence="2">The sequence shown here is derived from an EMBL/GenBank/DDBJ whole genome shotgun (WGS) entry which is preliminary data.</text>
</comment>
<dbReference type="EMBL" id="BPLQ01014428">
    <property type="protein sequence ID" value="GIY79633.1"/>
    <property type="molecule type" value="Genomic_DNA"/>
</dbReference>
<gene>
    <name evidence="2" type="ORF">CDAR_197501</name>
</gene>
<proteinExistence type="predicted"/>
<evidence type="ECO:0000256" key="1">
    <source>
        <dbReference type="SAM" id="MobiDB-lite"/>
    </source>
</evidence>
<dbReference type="Proteomes" id="UP001054837">
    <property type="component" value="Unassembled WGS sequence"/>
</dbReference>
<protein>
    <submittedName>
        <fullName evidence="2">Uncharacterized protein</fullName>
    </submittedName>
</protein>
<sequence length="124" mass="14118">MHNPFHHAFQRHIQLTPLTESIHLLISAYAALLTLASPLPKGTPSCSWRESQKEGTPPPTQRVTGRGHEGEGNYFCHLHEERCDFSNKLVSTSKKHVCYLIVCQHKYRASVIICIGMLQSYYEL</sequence>
<organism evidence="2 3">
    <name type="scientific">Caerostris darwini</name>
    <dbReference type="NCBI Taxonomy" id="1538125"/>
    <lineage>
        <taxon>Eukaryota</taxon>
        <taxon>Metazoa</taxon>
        <taxon>Ecdysozoa</taxon>
        <taxon>Arthropoda</taxon>
        <taxon>Chelicerata</taxon>
        <taxon>Arachnida</taxon>
        <taxon>Araneae</taxon>
        <taxon>Araneomorphae</taxon>
        <taxon>Entelegynae</taxon>
        <taxon>Araneoidea</taxon>
        <taxon>Araneidae</taxon>
        <taxon>Caerostris</taxon>
    </lineage>
</organism>
<reference evidence="2 3" key="1">
    <citation type="submission" date="2021-06" db="EMBL/GenBank/DDBJ databases">
        <title>Caerostris darwini draft genome.</title>
        <authorList>
            <person name="Kono N."/>
            <person name="Arakawa K."/>
        </authorList>
    </citation>
    <scope>NUCLEOTIDE SEQUENCE [LARGE SCALE GENOMIC DNA]</scope>
</reference>
<keyword evidence="3" id="KW-1185">Reference proteome</keyword>
<dbReference type="AlphaFoldDB" id="A0AAV4WBN4"/>
<name>A0AAV4WBN4_9ARAC</name>
<evidence type="ECO:0000313" key="3">
    <source>
        <dbReference type="Proteomes" id="UP001054837"/>
    </source>
</evidence>
<evidence type="ECO:0000313" key="2">
    <source>
        <dbReference type="EMBL" id="GIY79633.1"/>
    </source>
</evidence>
<accession>A0AAV4WBN4</accession>